<reference evidence="1 2" key="1">
    <citation type="submission" date="2019-05" db="EMBL/GenBank/DDBJ databases">
        <authorList>
            <person name="Pope W.H."/>
            <person name="Garlena R.A."/>
            <person name="Russell D.A."/>
            <person name="Jacobs-Sera D."/>
            <person name="Hatfull G.F."/>
        </authorList>
    </citation>
    <scope>NUCLEOTIDE SEQUENCE [LARGE SCALE GENOMIC DNA]</scope>
</reference>
<sequence length="128" mass="14648">MTTQTEREPLVFLDRNEFAARIGVRPDTLSRYELPAPDAQIGKGPRASKGWMPETIDAWNAARPGKGFWKHSAPRRRMSKEEKARLQEMFEDGELTHVEIAKQLDISLTSVSYWRTKMGFVKPDATVE</sequence>
<dbReference type="EMBL" id="MK977695">
    <property type="protein sequence ID" value="QDF18562.1"/>
    <property type="molecule type" value="Genomic_DNA"/>
</dbReference>
<accession>A0A4Y6EJA6</accession>
<evidence type="ECO:0000313" key="2">
    <source>
        <dbReference type="Proteomes" id="UP000318375"/>
    </source>
</evidence>
<dbReference type="RefSeq" id="YP_010058864.1">
    <property type="nucleotide sequence ID" value="NC_054723.1"/>
</dbReference>
<dbReference type="KEGG" id="vg:64766095"/>
<evidence type="ECO:0008006" key="3">
    <source>
        <dbReference type="Google" id="ProtNLM"/>
    </source>
</evidence>
<dbReference type="SUPFAM" id="SSF48295">
    <property type="entry name" value="TrpR-like"/>
    <property type="match status" value="1"/>
</dbReference>
<gene>
    <name evidence="1" type="primary">76</name>
    <name evidence="1" type="ORF">SEA_PUPPER_76</name>
</gene>
<dbReference type="GeneID" id="64766095"/>
<dbReference type="Proteomes" id="UP000318375">
    <property type="component" value="Segment"/>
</dbReference>
<dbReference type="GO" id="GO:0043565">
    <property type="term" value="F:sequence-specific DNA binding"/>
    <property type="evidence" value="ECO:0007669"/>
    <property type="project" value="InterPro"/>
</dbReference>
<evidence type="ECO:0000313" key="1">
    <source>
        <dbReference type="EMBL" id="QDF18562.1"/>
    </source>
</evidence>
<keyword evidence="2" id="KW-1185">Reference proteome</keyword>
<proteinExistence type="predicted"/>
<organism evidence="1 2">
    <name type="scientific">Gordonia phage Pupper</name>
    <dbReference type="NCBI Taxonomy" id="2571249"/>
    <lineage>
        <taxon>Viruses</taxon>
        <taxon>Duplodnaviria</taxon>
        <taxon>Heunggongvirae</taxon>
        <taxon>Uroviricota</taxon>
        <taxon>Caudoviricetes</taxon>
        <taxon>Puppervirus</taxon>
        <taxon>Puppervirus Pupper</taxon>
    </lineage>
</organism>
<dbReference type="InterPro" id="IPR010921">
    <property type="entry name" value="Trp_repressor/repl_initiator"/>
</dbReference>
<name>A0A4Y6EJA6_9CAUD</name>
<protein>
    <recommendedName>
        <fullName evidence="3">Helix-turn-helix DNA binding domain protein</fullName>
    </recommendedName>
</protein>
<dbReference type="Gene3D" id="1.10.10.60">
    <property type="entry name" value="Homeodomain-like"/>
    <property type="match status" value="1"/>
</dbReference>